<keyword evidence="2" id="KW-0732">Signal</keyword>
<reference evidence="3 4" key="1">
    <citation type="submission" date="2018-06" db="EMBL/GenBank/DDBJ databases">
        <title>Comparative genomics reveals the genomic features of Rhizophagus irregularis, R. cerebriforme, R. diaphanum and Gigaspora rosea, and their symbiotic lifestyle signature.</title>
        <authorList>
            <person name="Morin E."/>
            <person name="San Clemente H."/>
            <person name="Chen E.C.H."/>
            <person name="De La Providencia I."/>
            <person name="Hainaut M."/>
            <person name="Kuo A."/>
            <person name="Kohler A."/>
            <person name="Murat C."/>
            <person name="Tang N."/>
            <person name="Roy S."/>
            <person name="Loubradou J."/>
            <person name="Henrissat B."/>
            <person name="Grigoriev I.V."/>
            <person name="Corradi N."/>
            <person name="Roux C."/>
            <person name="Martin F.M."/>
        </authorList>
    </citation>
    <scope>NUCLEOTIDE SEQUENCE [LARGE SCALE GENOMIC DNA]</scope>
    <source>
        <strain evidence="3 4">DAOM 227022</strain>
    </source>
</reference>
<feature type="region of interest" description="Disordered" evidence="1">
    <location>
        <begin position="49"/>
        <end position="69"/>
    </location>
</feature>
<dbReference type="Proteomes" id="UP000265703">
    <property type="component" value="Unassembled WGS sequence"/>
</dbReference>
<gene>
    <name evidence="3" type="ORF">C1645_827945</name>
</gene>
<feature type="signal peptide" evidence="2">
    <location>
        <begin position="1"/>
        <end position="19"/>
    </location>
</feature>
<proteinExistence type="predicted"/>
<dbReference type="EMBL" id="QKYT01000314">
    <property type="protein sequence ID" value="RIA87320.1"/>
    <property type="molecule type" value="Genomic_DNA"/>
</dbReference>
<evidence type="ECO:0000256" key="2">
    <source>
        <dbReference type="SAM" id="SignalP"/>
    </source>
</evidence>
<sequence length="95" mass="10438">MSTLIVPLITILAYHALQSSFTPYFQQQISHFASQQQFGTQQFTNYAAQTYGNPTSGQPPNVSSNSVSQPQNLAYTTQPIFLQYNNSSVNSANAT</sequence>
<evidence type="ECO:0000313" key="3">
    <source>
        <dbReference type="EMBL" id="RIA87320.1"/>
    </source>
</evidence>
<organism evidence="3 4">
    <name type="scientific">Glomus cerebriforme</name>
    <dbReference type="NCBI Taxonomy" id="658196"/>
    <lineage>
        <taxon>Eukaryota</taxon>
        <taxon>Fungi</taxon>
        <taxon>Fungi incertae sedis</taxon>
        <taxon>Mucoromycota</taxon>
        <taxon>Glomeromycotina</taxon>
        <taxon>Glomeromycetes</taxon>
        <taxon>Glomerales</taxon>
        <taxon>Glomeraceae</taxon>
        <taxon>Glomus</taxon>
    </lineage>
</organism>
<feature type="chain" id="PRO_5017441635" evidence="2">
    <location>
        <begin position="20"/>
        <end position="95"/>
    </location>
</feature>
<keyword evidence="4" id="KW-1185">Reference proteome</keyword>
<accession>A0A397SM89</accession>
<protein>
    <submittedName>
        <fullName evidence="3">Uncharacterized protein</fullName>
    </submittedName>
</protein>
<evidence type="ECO:0000313" key="4">
    <source>
        <dbReference type="Proteomes" id="UP000265703"/>
    </source>
</evidence>
<dbReference type="AlphaFoldDB" id="A0A397SM89"/>
<name>A0A397SM89_9GLOM</name>
<comment type="caution">
    <text evidence="3">The sequence shown here is derived from an EMBL/GenBank/DDBJ whole genome shotgun (WGS) entry which is preliminary data.</text>
</comment>
<evidence type="ECO:0000256" key="1">
    <source>
        <dbReference type="SAM" id="MobiDB-lite"/>
    </source>
</evidence>
<dbReference type="STRING" id="658196.A0A397SM89"/>
<feature type="compositionally biased region" description="Low complexity" evidence="1">
    <location>
        <begin position="58"/>
        <end position="69"/>
    </location>
</feature>